<dbReference type="InterPro" id="IPR043739">
    <property type="entry name" value="DUF5684"/>
</dbReference>
<keyword evidence="1" id="KW-0472">Membrane</keyword>
<keyword evidence="1" id="KW-0812">Transmembrane</keyword>
<feature type="transmembrane region" description="Helical" evidence="1">
    <location>
        <begin position="33"/>
        <end position="50"/>
    </location>
</feature>
<evidence type="ECO:0008006" key="4">
    <source>
        <dbReference type="Google" id="ProtNLM"/>
    </source>
</evidence>
<protein>
    <recommendedName>
        <fullName evidence="4">Signal peptidase I</fullName>
    </recommendedName>
</protein>
<dbReference type="Pfam" id="PF18936">
    <property type="entry name" value="DUF5684"/>
    <property type="match status" value="1"/>
</dbReference>
<evidence type="ECO:0000313" key="3">
    <source>
        <dbReference type="Proteomes" id="UP000470771"/>
    </source>
</evidence>
<name>A0A6N9NJ22_9FLAO</name>
<feature type="transmembrane region" description="Helical" evidence="1">
    <location>
        <begin position="56"/>
        <end position="74"/>
    </location>
</feature>
<dbReference type="Proteomes" id="UP000470771">
    <property type="component" value="Unassembled WGS sequence"/>
</dbReference>
<reference evidence="2 3" key="1">
    <citation type="submission" date="2019-12" db="EMBL/GenBank/DDBJ databases">
        <authorList>
            <person name="Zhao J."/>
        </authorList>
    </citation>
    <scope>NUCLEOTIDE SEQUENCE [LARGE SCALE GENOMIC DNA]</scope>
    <source>
        <strain evidence="2 3">S-15</strain>
    </source>
</reference>
<keyword evidence="3" id="KW-1185">Reference proteome</keyword>
<gene>
    <name evidence="2" type="ORF">GQN54_05100</name>
</gene>
<feature type="transmembrane region" description="Helical" evidence="1">
    <location>
        <begin position="86"/>
        <end position="105"/>
    </location>
</feature>
<sequence>MAFIFSFFLISSIIWLIMVIAHWKLFTKAGQPGWASIIPIFNFYILLKIIGKPSWWLILLFIPVANVIIAIWSTNLLAKRFGKDELYTFGLLLFPYIFYPILAFGSAKYMPFGSNQAGDYFGNK</sequence>
<keyword evidence="1" id="KW-1133">Transmembrane helix</keyword>
<organism evidence="2 3">
    <name type="scientific">Acidiluteibacter ferrifornacis</name>
    <dbReference type="NCBI Taxonomy" id="2692424"/>
    <lineage>
        <taxon>Bacteria</taxon>
        <taxon>Pseudomonadati</taxon>
        <taxon>Bacteroidota</taxon>
        <taxon>Flavobacteriia</taxon>
        <taxon>Flavobacteriales</taxon>
        <taxon>Cryomorphaceae</taxon>
        <taxon>Acidiluteibacter</taxon>
    </lineage>
</organism>
<dbReference type="EMBL" id="WWNE01000005">
    <property type="protein sequence ID" value="NBG65481.1"/>
    <property type="molecule type" value="Genomic_DNA"/>
</dbReference>
<evidence type="ECO:0000256" key="1">
    <source>
        <dbReference type="SAM" id="Phobius"/>
    </source>
</evidence>
<proteinExistence type="predicted"/>
<accession>A0A6N9NJ22</accession>
<dbReference type="AlphaFoldDB" id="A0A6N9NJ22"/>
<comment type="caution">
    <text evidence="2">The sequence shown here is derived from an EMBL/GenBank/DDBJ whole genome shotgun (WGS) entry which is preliminary data.</text>
</comment>
<feature type="transmembrane region" description="Helical" evidence="1">
    <location>
        <begin position="6"/>
        <end position="26"/>
    </location>
</feature>
<evidence type="ECO:0000313" key="2">
    <source>
        <dbReference type="EMBL" id="NBG65481.1"/>
    </source>
</evidence>